<dbReference type="EMBL" id="CP071839">
    <property type="protein sequence ID" value="QTE03035.1"/>
    <property type="molecule type" value="Genomic_DNA"/>
</dbReference>
<evidence type="ECO:0008006" key="3">
    <source>
        <dbReference type="Google" id="ProtNLM"/>
    </source>
</evidence>
<dbReference type="Gene3D" id="3.40.50.720">
    <property type="entry name" value="NAD(P)-binding Rossmann-like Domain"/>
    <property type="match status" value="1"/>
</dbReference>
<accession>A0ABX7U6Q1</accession>
<dbReference type="RefSeq" id="WP_208036247.1">
    <property type="nucleotide sequence ID" value="NZ_CP071839.1"/>
</dbReference>
<gene>
    <name evidence="1" type="ORF">S1361_37215</name>
</gene>
<protein>
    <recommendedName>
        <fullName evidence="3">YcaO domain-containing protein</fullName>
    </recommendedName>
</protein>
<evidence type="ECO:0000313" key="1">
    <source>
        <dbReference type="EMBL" id="QTE03035.1"/>
    </source>
</evidence>
<reference evidence="1 2" key="1">
    <citation type="submission" date="2021-03" db="EMBL/GenBank/DDBJ databases">
        <title>Complete genome sequence of Streptomyces cyanogenus S136, producer of anticancer angucycline landomycin A.</title>
        <authorList>
            <person name="Hrab P."/>
            <person name="Ruckert C."/>
            <person name="Busche T."/>
            <person name="Ostash I."/>
            <person name="Kalinowski J."/>
            <person name="Fedorenko V."/>
            <person name="Yushchuk O."/>
            <person name="Ostash B."/>
        </authorList>
    </citation>
    <scope>NUCLEOTIDE SEQUENCE [LARGE SCALE GENOMIC DNA]</scope>
    <source>
        <strain evidence="1 2">S136</strain>
    </source>
</reference>
<proteinExistence type="predicted"/>
<evidence type="ECO:0000313" key="2">
    <source>
        <dbReference type="Proteomes" id="UP000663908"/>
    </source>
</evidence>
<keyword evidence="2" id="KW-1185">Reference proteome</keyword>
<name>A0ABX7U6Q1_STRCY</name>
<sequence>MQSTIAAMRPRMRTGVFFTPTPEGDGVLLTKGSDIVTFQGASTYAWLEKLSPHLDGRHSVGDLTSGLKPTTRQMVERLVGALHDAGLVRDVSQDADHSLSERELAEYAAEIAFIETFRTSPALRFQRYRRTRLLVLGSGPVLSATVDGALRSGVARVSARFAGDVPTEEPAVRARLDELADDVRRGDLERSLAIGSMDVTDTAALHRAVEAADLVLYAADRTDPGCLGAIDLACAELGRTLIPVTILGDEAWVGPVCPADHRTTRWESLWQRLGRPRQDAAARSGFLTGPVPGIVANHLVFRAFEHVTGVTGHDEAETPQAGAVRIDLETLQTSVHTLVPHPPATPARTVRELADAPAVVAEELAERVGALTDERLGVLGRASEEHYEQFPLRVVRVAVADPGRPGESFPVWGAGADFAQTQDAALRHALAAYAVRSAALRPARGGGPVTGFALADGTPRDVPADTAFGQAGTGLPVGTAAGPTWAAAVERALLDHCLRRLPADGDRPAADGLEPTPAGGRYRELLLATGADLSMHALPAPAGVSAYACRLDGDLGGGHGLVERGVGFTPAEAAEAGLGRLLLAYQAEAHGQTEYAPSAMVSLWTADLADSTRHRPFVEALRADGLEPVVVPLDQDPAVHAVLPHVVRVVLLDA</sequence>
<organism evidence="1 2">
    <name type="scientific">Streptomyces cyanogenus</name>
    <dbReference type="NCBI Taxonomy" id="80860"/>
    <lineage>
        <taxon>Bacteria</taxon>
        <taxon>Bacillati</taxon>
        <taxon>Actinomycetota</taxon>
        <taxon>Actinomycetes</taxon>
        <taxon>Kitasatosporales</taxon>
        <taxon>Streptomycetaceae</taxon>
        <taxon>Streptomyces</taxon>
    </lineage>
</organism>
<dbReference type="Proteomes" id="UP000663908">
    <property type="component" value="Chromosome"/>
</dbReference>